<keyword evidence="3" id="KW-0547">Nucleotide-binding</keyword>
<keyword evidence="1 7" id="KW-0436">Ligase</keyword>
<dbReference type="Proteomes" id="UP000838748">
    <property type="component" value="Unassembled WGS sequence"/>
</dbReference>
<dbReference type="EC" id="6.3.1.-" evidence="7"/>
<evidence type="ECO:0000256" key="2">
    <source>
        <dbReference type="ARBA" id="ARBA00022723"/>
    </source>
</evidence>
<organism evidence="7 8">
    <name type="scientific">Vibrio marisflavi CECT 7928</name>
    <dbReference type="NCBI Taxonomy" id="634439"/>
    <lineage>
        <taxon>Bacteria</taxon>
        <taxon>Pseudomonadati</taxon>
        <taxon>Pseudomonadota</taxon>
        <taxon>Gammaproteobacteria</taxon>
        <taxon>Vibrionales</taxon>
        <taxon>Vibrionaceae</taxon>
        <taxon>Vibrio</taxon>
    </lineage>
</organism>
<evidence type="ECO:0000259" key="6">
    <source>
        <dbReference type="Pfam" id="PF03738"/>
    </source>
</evidence>
<name>A0ABM9A1E3_9VIBR</name>
<keyword evidence="2" id="KW-0479">Metal-binding</keyword>
<keyword evidence="4" id="KW-0067">ATP-binding</keyword>
<reference evidence="7" key="1">
    <citation type="submission" date="2021-11" db="EMBL/GenBank/DDBJ databases">
        <authorList>
            <person name="Rodrigo-Torres L."/>
            <person name="Arahal R. D."/>
            <person name="Lucena T."/>
        </authorList>
    </citation>
    <scope>NUCLEOTIDE SEQUENCE</scope>
    <source>
        <strain evidence="7">CECT 7928</strain>
    </source>
</reference>
<dbReference type="GO" id="GO:0016874">
    <property type="term" value="F:ligase activity"/>
    <property type="evidence" value="ECO:0007669"/>
    <property type="project" value="UniProtKB-KW"/>
</dbReference>
<dbReference type="RefSeq" id="WP_237360464.1">
    <property type="nucleotide sequence ID" value="NZ_CAKLDM010000001.1"/>
</dbReference>
<evidence type="ECO:0000256" key="3">
    <source>
        <dbReference type="ARBA" id="ARBA00022741"/>
    </source>
</evidence>
<dbReference type="Pfam" id="PF03738">
    <property type="entry name" value="GSP_synth"/>
    <property type="match status" value="1"/>
</dbReference>
<evidence type="ECO:0000256" key="4">
    <source>
        <dbReference type="ARBA" id="ARBA00022840"/>
    </source>
</evidence>
<evidence type="ECO:0000256" key="1">
    <source>
        <dbReference type="ARBA" id="ARBA00022598"/>
    </source>
</evidence>
<protein>
    <submittedName>
        <fullName evidence="7">Acid--amine ligase YgiC</fullName>
        <ecNumber evidence="7">6.3.1.-</ecNumber>
    </submittedName>
</protein>
<sequence>MFQRNIAPRDDWQQRLCQFGFDFFEVSSRHPYWVEDKYFQVSRAQIDHIDSVTETLHQMCLNAIQHVFDNNLLDRFGLPARHHEMLRQSWQQDKTYLYGRFDFAWDGKNSPKMLEYNAQTPTSLFEASIASWDWLKANVANGELSKESDQFNSHDEQLIVQFNFLKMSKKPRNHILHFACYEDCTEDLRTVSYLAACAEEAGWEPVITDIRNIHLTMDYKFADHNKKPISNLFSLYPYEFALFDEYADYMANSGCVFIEPLWKVLLSSKALLPILWKLYPNHENLLECYYADDPKANQLNHKVVKPIYSREGANISITFDDETIEATEGHYGVEGYIAQQYAPLVKFDSGYSVIGSWMIGQTATGISFRESNNKITDDVARFVPHIILN</sequence>
<dbReference type="SUPFAM" id="SSF52440">
    <property type="entry name" value="PreATP-grasp domain"/>
    <property type="match status" value="1"/>
</dbReference>
<accession>A0ABM9A1E3</accession>
<dbReference type="InterPro" id="IPR005494">
    <property type="entry name" value="GSPS_pre-ATP-grasp-like_dom"/>
</dbReference>
<keyword evidence="8" id="KW-1185">Reference proteome</keyword>
<evidence type="ECO:0000256" key="5">
    <source>
        <dbReference type="ARBA" id="ARBA00022842"/>
    </source>
</evidence>
<dbReference type="SUPFAM" id="SSF56059">
    <property type="entry name" value="Glutathione synthetase ATP-binding domain-like"/>
    <property type="match status" value="1"/>
</dbReference>
<comment type="caution">
    <text evidence="7">The sequence shown here is derived from an EMBL/GenBank/DDBJ whole genome shotgun (WGS) entry which is preliminary data.</text>
</comment>
<keyword evidence="5" id="KW-0460">Magnesium</keyword>
<evidence type="ECO:0000313" key="7">
    <source>
        <dbReference type="EMBL" id="CAH0537421.1"/>
    </source>
</evidence>
<feature type="domain" description="Glutathionylspermidine synthase pre-ATP-grasp-like" evidence="6">
    <location>
        <begin position="12"/>
        <end position="387"/>
    </location>
</feature>
<proteinExistence type="predicted"/>
<dbReference type="Gene3D" id="3.30.1490.330">
    <property type="match status" value="1"/>
</dbReference>
<dbReference type="EMBL" id="CAKLDM010000001">
    <property type="protein sequence ID" value="CAH0537421.1"/>
    <property type="molecule type" value="Genomic_DNA"/>
</dbReference>
<dbReference type="InterPro" id="IPR016185">
    <property type="entry name" value="PreATP-grasp_dom_sf"/>
</dbReference>
<evidence type="ECO:0000313" key="8">
    <source>
        <dbReference type="Proteomes" id="UP000838748"/>
    </source>
</evidence>
<gene>
    <name evidence="7" type="primary">ygiC</name>
    <name evidence="7" type="ORF">VMF7928_01101</name>
</gene>